<dbReference type="KEGG" id="seds:AAY24_07820"/>
<dbReference type="Pfam" id="PF00669">
    <property type="entry name" value="Flagellin_N"/>
    <property type="match status" value="1"/>
</dbReference>
<feature type="domain" description="Flagellin C-terminal" evidence="6">
    <location>
        <begin position="367"/>
        <end position="451"/>
    </location>
</feature>
<evidence type="ECO:0000313" key="8">
    <source>
        <dbReference type="Proteomes" id="UP000034410"/>
    </source>
</evidence>
<evidence type="ECO:0000256" key="2">
    <source>
        <dbReference type="ARBA" id="ARBA00022525"/>
    </source>
</evidence>
<dbReference type="RefSeq" id="WP_046859206.1">
    <property type="nucleotide sequence ID" value="NZ_CP011412.1"/>
</dbReference>
<reference evidence="7 8" key="1">
    <citation type="journal article" date="2015" name="Genome Announc.">
        <title>Complete Genome Sequence of Sedimenticola thiotaurini Strain SIP-G1, a Polyphosphate- and Polyhydroxyalkanoate-Accumulating Sulfur-Oxidizing Gammaproteobacterium Isolated from Salt Marsh Sediments.</title>
        <authorList>
            <person name="Flood B.E."/>
            <person name="Jones D.S."/>
            <person name="Bailey J.V."/>
        </authorList>
    </citation>
    <scope>NUCLEOTIDE SEQUENCE [LARGE SCALE GENOMIC DNA]</scope>
    <source>
        <strain evidence="7 8">SIP-G1</strain>
    </source>
</reference>
<dbReference type="SUPFAM" id="SSF64518">
    <property type="entry name" value="Phase 1 flagellin"/>
    <property type="match status" value="1"/>
</dbReference>
<dbReference type="InterPro" id="IPR001029">
    <property type="entry name" value="Flagellin_N"/>
</dbReference>
<comment type="similarity">
    <text evidence="1 4">Belongs to the bacterial flagellin family.</text>
</comment>
<name>A0A0F7JUP0_9GAMM</name>
<comment type="subcellular location">
    <subcellularLocation>
        <location evidence="4">Secreted</location>
    </subcellularLocation>
    <subcellularLocation>
        <location evidence="4">Bacterial flagellum</location>
    </subcellularLocation>
</comment>
<dbReference type="GO" id="GO:0005198">
    <property type="term" value="F:structural molecule activity"/>
    <property type="evidence" value="ECO:0007669"/>
    <property type="project" value="UniProtKB-UniRule"/>
</dbReference>
<dbReference type="AlphaFoldDB" id="A0A0F7JUP0"/>
<keyword evidence="7" id="KW-0966">Cell projection</keyword>
<accession>A0A0F7JUP0</accession>
<dbReference type="InterPro" id="IPR042187">
    <property type="entry name" value="Flagellin_C_sub2"/>
</dbReference>
<proteinExistence type="inferred from homology"/>
<dbReference type="EMBL" id="CP011412">
    <property type="protein sequence ID" value="AKH20271.1"/>
    <property type="molecule type" value="Genomic_DNA"/>
</dbReference>
<dbReference type="Pfam" id="PF00700">
    <property type="entry name" value="Flagellin_C"/>
    <property type="match status" value="1"/>
</dbReference>
<keyword evidence="2 4" id="KW-0964">Secreted</keyword>
<dbReference type="Gene3D" id="1.20.1330.10">
    <property type="entry name" value="f41 fragment of flagellin, N-terminal domain"/>
    <property type="match status" value="1"/>
</dbReference>
<keyword evidence="8" id="KW-1185">Reference proteome</keyword>
<comment type="function">
    <text evidence="4">Flagellin is the subunit protein which polymerizes to form the filaments of bacterial flagella.</text>
</comment>
<keyword evidence="7" id="KW-0969">Cilium</keyword>
<dbReference type="Proteomes" id="UP000034410">
    <property type="component" value="Chromosome"/>
</dbReference>
<dbReference type="Gene3D" id="6.10.280.190">
    <property type="match status" value="1"/>
</dbReference>
<sequence length="452" mass="45862">MAQIINTNIASLTAQRNLNKSQSSLATAMERLSSGLRINSAKDDAAGLAISDRMTSQIRGLDQAVRNANDGISFAQTAEGALSTAGDAMQRIRELAVQAANDTNSASDRKAINNEVQQLIQEVNRIATSTQFNGQNILDGSLSTLVFQVGANAGQTISVSGVDARGSQLGAAQLEGASMTAADIATAVGANNLTVEGEAVDLTGATTQQDVIDAINAVSSDSGVTARAATSTSADLGYTANAAATTIVINGVSVDFGANEAIADAVDAINAVSNQTGVTAAVNGTDITFSNSDGQPITIVDDASNNVLGGDATVYSGIDLVADVGEAINYAGAAGGNLALGTSGAAVDTVLNDLDVLTRSNASDALSTIDFALQNVASLRAELGAVQVRFESTITNLSVTSENLSAARSRIQDADFAAETAEMTRSQILQQAGVAMVSQANALPQSVLSLLQ</sequence>
<dbReference type="PANTHER" id="PTHR42792:SF2">
    <property type="entry name" value="FLAGELLIN"/>
    <property type="match status" value="1"/>
</dbReference>
<dbReference type="OrthoDB" id="9796789at2"/>
<dbReference type="Gene3D" id="2.30.220.10">
    <property type="entry name" value="f41 fragment of flagellin, C-terminal domain"/>
    <property type="match status" value="1"/>
</dbReference>
<dbReference type="GO" id="GO:0005576">
    <property type="term" value="C:extracellular region"/>
    <property type="evidence" value="ECO:0007669"/>
    <property type="project" value="UniProtKB-SubCell"/>
</dbReference>
<dbReference type="PRINTS" id="PR00207">
    <property type="entry name" value="FLAGELLIN"/>
</dbReference>
<evidence type="ECO:0000259" key="6">
    <source>
        <dbReference type="Pfam" id="PF00700"/>
    </source>
</evidence>
<dbReference type="Gene3D" id="6.10.10.10">
    <property type="entry name" value="Flagellar export chaperone, C-terminal domain"/>
    <property type="match status" value="1"/>
</dbReference>
<dbReference type="PATRIC" id="fig|1543721.4.peg.1620"/>
<evidence type="ECO:0000313" key="7">
    <source>
        <dbReference type="EMBL" id="AKH20271.1"/>
    </source>
</evidence>
<evidence type="ECO:0000259" key="5">
    <source>
        <dbReference type="Pfam" id="PF00669"/>
    </source>
</evidence>
<evidence type="ECO:0000256" key="4">
    <source>
        <dbReference type="RuleBase" id="RU362073"/>
    </source>
</evidence>
<evidence type="ECO:0000256" key="1">
    <source>
        <dbReference type="ARBA" id="ARBA00005709"/>
    </source>
</evidence>
<dbReference type="GO" id="GO:0009288">
    <property type="term" value="C:bacterial-type flagellum"/>
    <property type="evidence" value="ECO:0007669"/>
    <property type="project" value="UniProtKB-SubCell"/>
</dbReference>
<gene>
    <name evidence="7" type="ORF">AAY24_07820</name>
</gene>
<keyword evidence="7" id="KW-0282">Flagellum</keyword>
<dbReference type="PANTHER" id="PTHR42792">
    <property type="entry name" value="FLAGELLIN"/>
    <property type="match status" value="1"/>
</dbReference>
<keyword evidence="3 4" id="KW-0975">Bacterial flagellum</keyword>
<dbReference type="InterPro" id="IPR001492">
    <property type="entry name" value="Flagellin"/>
</dbReference>
<feature type="domain" description="Flagellin N-terminal" evidence="5">
    <location>
        <begin position="5"/>
        <end position="141"/>
    </location>
</feature>
<evidence type="ECO:0000256" key="3">
    <source>
        <dbReference type="ARBA" id="ARBA00023143"/>
    </source>
</evidence>
<dbReference type="Gene3D" id="2.170.280.10">
    <property type="entry name" value="f41 fragment of flagellin, middle domain"/>
    <property type="match status" value="1"/>
</dbReference>
<organism evidence="7 8">
    <name type="scientific">Sedimenticola thiotaurini</name>
    <dbReference type="NCBI Taxonomy" id="1543721"/>
    <lineage>
        <taxon>Bacteria</taxon>
        <taxon>Pseudomonadati</taxon>
        <taxon>Pseudomonadota</taxon>
        <taxon>Gammaproteobacteria</taxon>
        <taxon>Chromatiales</taxon>
        <taxon>Sedimenticolaceae</taxon>
        <taxon>Sedimenticola</taxon>
    </lineage>
</organism>
<dbReference type="InterPro" id="IPR046358">
    <property type="entry name" value="Flagellin_C"/>
</dbReference>
<protein>
    <recommendedName>
        <fullName evidence="4">Flagellin</fullName>
    </recommendedName>
</protein>